<dbReference type="SMART" id="SM00695">
    <property type="entry name" value="DUSP"/>
    <property type="match status" value="1"/>
</dbReference>
<gene>
    <name evidence="3" type="ORF">Poli38472_010423</name>
</gene>
<accession>A0A8K1C320</accession>
<dbReference type="OrthoDB" id="66628at2759"/>
<comment type="caution">
    <text evidence="3">The sequence shown here is derived from an EMBL/GenBank/DDBJ whole genome shotgun (WGS) entry which is preliminary data.</text>
</comment>
<feature type="region of interest" description="Disordered" evidence="1">
    <location>
        <begin position="156"/>
        <end position="210"/>
    </location>
</feature>
<feature type="compositionally biased region" description="Polar residues" evidence="1">
    <location>
        <begin position="122"/>
        <end position="132"/>
    </location>
</feature>
<dbReference type="SUPFAM" id="SSF50156">
    <property type="entry name" value="PDZ domain-like"/>
    <property type="match status" value="1"/>
</dbReference>
<dbReference type="EMBL" id="SPLM01000147">
    <property type="protein sequence ID" value="TMW55541.1"/>
    <property type="molecule type" value="Genomic_DNA"/>
</dbReference>
<keyword evidence="4" id="KW-1185">Reference proteome</keyword>
<dbReference type="PROSITE" id="PS51283">
    <property type="entry name" value="DUSP"/>
    <property type="match status" value="1"/>
</dbReference>
<feature type="compositionally biased region" description="Acidic residues" evidence="1">
    <location>
        <begin position="105"/>
        <end position="116"/>
    </location>
</feature>
<evidence type="ECO:0000259" key="2">
    <source>
        <dbReference type="PROSITE" id="PS51283"/>
    </source>
</evidence>
<dbReference type="InterPro" id="IPR006615">
    <property type="entry name" value="Pept_C19_DUSP"/>
</dbReference>
<protein>
    <recommendedName>
        <fullName evidence="2">DUSP domain-containing protein</fullName>
    </recommendedName>
</protein>
<dbReference type="SUPFAM" id="SSF143791">
    <property type="entry name" value="DUSP-like"/>
    <property type="match status" value="1"/>
</dbReference>
<name>A0A8K1C320_PYTOL</name>
<feature type="compositionally biased region" description="Low complexity" evidence="1">
    <location>
        <begin position="156"/>
        <end position="166"/>
    </location>
</feature>
<evidence type="ECO:0000313" key="3">
    <source>
        <dbReference type="EMBL" id="TMW55541.1"/>
    </source>
</evidence>
<feature type="domain" description="DUSP" evidence="2">
    <location>
        <begin position="328"/>
        <end position="443"/>
    </location>
</feature>
<evidence type="ECO:0000256" key="1">
    <source>
        <dbReference type="SAM" id="MobiDB-lite"/>
    </source>
</evidence>
<organism evidence="3 4">
    <name type="scientific">Pythium oligandrum</name>
    <name type="common">Mycoparasitic fungus</name>
    <dbReference type="NCBI Taxonomy" id="41045"/>
    <lineage>
        <taxon>Eukaryota</taxon>
        <taxon>Sar</taxon>
        <taxon>Stramenopiles</taxon>
        <taxon>Oomycota</taxon>
        <taxon>Peronosporomycetes</taxon>
        <taxon>Pythiales</taxon>
        <taxon>Pythiaceae</taxon>
        <taxon>Pythium</taxon>
    </lineage>
</organism>
<reference evidence="3" key="1">
    <citation type="submission" date="2019-03" db="EMBL/GenBank/DDBJ databases">
        <title>Long read genome sequence of the mycoparasitic Pythium oligandrum ATCC 38472 isolated from sugarbeet rhizosphere.</title>
        <authorList>
            <person name="Gaulin E."/>
        </authorList>
    </citation>
    <scope>NUCLEOTIDE SEQUENCE</scope>
    <source>
        <strain evidence="3">ATCC 38472_TT</strain>
    </source>
</reference>
<dbReference type="InterPro" id="IPR035927">
    <property type="entry name" value="DUSP-like_sf"/>
</dbReference>
<dbReference type="InterPro" id="IPR036034">
    <property type="entry name" value="PDZ_sf"/>
</dbReference>
<dbReference type="GO" id="GO:0004843">
    <property type="term" value="F:cysteine-type deubiquitinase activity"/>
    <property type="evidence" value="ECO:0007669"/>
    <property type="project" value="InterPro"/>
</dbReference>
<feature type="compositionally biased region" description="Polar residues" evidence="1">
    <location>
        <begin position="179"/>
        <end position="201"/>
    </location>
</feature>
<sequence>MELDEGYEWRVVEVDVPPGPLGILLDGKSASLALLEGFAPINAEGDKGAVELQGEIAPGAVLIGVSQYDFEKDEMSFIEVGKVLRETSHLQRILRFKIAVPIEVEEEENQPEDDDPALATLSLRSPGNNSNHSFHEIDESEVDAAIGAIKSVSPSSASIDSATKSWSAKDLRSPRPESASGSLSPKQPTASPGSPRSVTDNQLEEGPVPEPVKFVTIEAPPGSLGMTLDANVMDCAVVAGFVPLADGSKGPVEENGGVVPGSVLTEINGKDVSTMPLGEIYTELGNTVGEARTLVFRLPPPPGPPGPNGLPTVAPIVRKPSVRPTFVEDLTKRRSMELKLVMKYDATKLSRRECWFLIDAQWMSKWIAFAARGGPLPGPITNENLLAEGWEARVDGEAPGRPDEPRQGLEITKDYRAVPPMIWCLLLQLHGAGRTPPLARFELDLYAEPMRETEITAVLVEPRLKATTLVQDLRERCRVQLGG</sequence>
<dbReference type="AlphaFoldDB" id="A0A8K1C320"/>
<dbReference type="Proteomes" id="UP000794436">
    <property type="component" value="Unassembled WGS sequence"/>
</dbReference>
<proteinExistence type="predicted"/>
<evidence type="ECO:0000313" key="4">
    <source>
        <dbReference type="Proteomes" id="UP000794436"/>
    </source>
</evidence>
<feature type="region of interest" description="Disordered" evidence="1">
    <location>
        <begin position="105"/>
        <end position="134"/>
    </location>
</feature>
<dbReference type="Pfam" id="PF06337">
    <property type="entry name" value="DUSP"/>
    <property type="match status" value="1"/>
</dbReference>
<dbReference type="Gene3D" id="3.30.2230.10">
    <property type="entry name" value="DUSP-like"/>
    <property type="match status" value="1"/>
</dbReference>